<feature type="transmembrane region" description="Helical" evidence="6">
    <location>
        <begin position="663"/>
        <end position="679"/>
    </location>
</feature>
<dbReference type="PANTHER" id="PTHR35402:SF1">
    <property type="entry name" value="TYPE II SECRETION SYSTEM PROTEIN GSPF DOMAIN-CONTAINING PROTEIN"/>
    <property type="match status" value="1"/>
</dbReference>
<dbReference type="EMBL" id="CP104003">
    <property type="protein sequence ID" value="UWM56468.1"/>
    <property type="molecule type" value="Genomic_DNA"/>
</dbReference>
<keyword evidence="9" id="KW-1185">Reference proteome</keyword>
<dbReference type="KEGG" id="ssai:N0B31_09275"/>
<dbReference type="GO" id="GO:0005886">
    <property type="term" value="C:plasma membrane"/>
    <property type="evidence" value="ECO:0007669"/>
    <property type="project" value="UniProtKB-SubCell"/>
</dbReference>
<keyword evidence="4 6" id="KW-1133">Transmembrane helix</keyword>
<evidence type="ECO:0000256" key="6">
    <source>
        <dbReference type="SAM" id="Phobius"/>
    </source>
</evidence>
<feature type="transmembrane region" description="Helical" evidence="6">
    <location>
        <begin position="128"/>
        <end position="153"/>
    </location>
</feature>
<feature type="transmembrane region" description="Helical" evidence="6">
    <location>
        <begin position="73"/>
        <end position="100"/>
    </location>
</feature>
<dbReference type="AlphaFoldDB" id="A0A9E7R8F6"/>
<name>A0A9E7R8F6_9EURY</name>
<keyword evidence="2" id="KW-1003">Cell membrane</keyword>
<dbReference type="PANTHER" id="PTHR35402">
    <property type="entry name" value="INTEGRAL MEMBRANE PROTEIN-RELATED"/>
    <property type="match status" value="1"/>
</dbReference>
<proteinExistence type="predicted"/>
<dbReference type="Pfam" id="PF00482">
    <property type="entry name" value="T2SSF"/>
    <property type="match status" value="2"/>
</dbReference>
<feature type="transmembrane region" description="Helical" evidence="6">
    <location>
        <begin position="433"/>
        <end position="457"/>
    </location>
</feature>
<comment type="subcellular location">
    <subcellularLocation>
        <location evidence="1">Cell membrane</location>
        <topology evidence="1">Multi-pass membrane protein</topology>
    </subcellularLocation>
</comment>
<dbReference type="RefSeq" id="WP_260643582.1">
    <property type="nucleotide sequence ID" value="NZ_CP104003.1"/>
</dbReference>
<dbReference type="InterPro" id="IPR056569">
    <property type="entry name" value="ArlJ-like"/>
</dbReference>
<accession>A0A9E7R8F6</accession>
<protein>
    <submittedName>
        <fullName evidence="8">Type II secretion system F family protein</fullName>
    </submittedName>
</protein>
<evidence type="ECO:0000256" key="5">
    <source>
        <dbReference type="ARBA" id="ARBA00023136"/>
    </source>
</evidence>
<reference evidence="8" key="1">
    <citation type="submission" date="2022-09" db="EMBL/GenBank/DDBJ databases">
        <title>Diverse halophilic archaea isolated from saline environments.</title>
        <authorList>
            <person name="Cui H.-L."/>
        </authorList>
    </citation>
    <scope>NUCLEOTIDE SEQUENCE</scope>
    <source>
        <strain evidence="8">ZS-35-S2</strain>
    </source>
</reference>
<feature type="transmembrane region" description="Helical" evidence="6">
    <location>
        <begin position="401"/>
        <end position="421"/>
    </location>
</feature>
<dbReference type="InterPro" id="IPR042094">
    <property type="entry name" value="T2SS_GspF_sf"/>
</dbReference>
<organism evidence="8 9">
    <name type="scientific">Salinirubellus salinus</name>
    <dbReference type="NCBI Taxonomy" id="1364945"/>
    <lineage>
        <taxon>Archaea</taxon>
        <taxon>Methanobacteriati</taxon>
        <taxon>Methanobacteriota</taxon>
        <taxon>Stenosarchaea group</taxon>
        <taxon>Halobacteria</taxon>
        <taxon>Halobacteriales</taxon>
        <taxon>Natronomonadaceae</taxon>
        <taxon>Salinirubellus</taxon>
    </lineage>
</organism>
<keyword evidence="5 6" id="KW-0472">Membrane</keyword>
<evidence type="ECO:0000259" key="7">
    <source>
        <dbReference type="Pfam" id="PF00482"/>
    </source>
</evidence>
<sequence length="680" mass="74384">MSGSSEEYLLDGPHPEYGLAQLRRESPISEDEKARMRAEYGHVRTYFKLHPERYAKVQRSLNQGRFGVTYDEYLARTLVFTIVASVVGSVLGGVLAYVLADVGVLATMQNPLDVRGGFVNWVGANRTLFAVFALTFLGGGLVAASVWFGRYYYPSVVVSSRRQNIDVTLPHAIVYMYALSHGGMGLHEVMTSLANSRDTYGEVANEFEAIVNDIELFGTDLYTALQNARNTTPSRNMEQFLDDLLAALDSGGDVTAFFEEEADTYLREAEEAQEDFLETLAMLAEVFVVAFVAAPLFLIVVLVVISIMGGSTLSQLSLLVYLVLPVAMVAFLVVVDVLGEPFEQPDAELTHGTLEEDAVTGADLADDERFTPYDRNALRVRVEDLLRDPTAVLLDQPFTSLVLTVPLALGALVAMVAAGFVEPSMEALMARPIATTTALFVAPLLVVLTPLTVFYELKRMREIEIARRFPDTLNILSSANKMGIPLVDGLDLVSRWSEGVVAKELRVVRNDIEWNHDVTGALLKFGDRIRVPQLSRTMKLLAEGIRSSGDLSRVLSIAAEDTRNREKLERTRRRELGSYIAVVVIGFLVFLLVIVLLEASFLTPLAGLEDTNPAPAGADVPIGFSSVPVETYRLMFFHAALVQALGSGLLAGKLSDNDTMSGLKYGLALVLIAMAAFAFV</sequence>
<evidence type="ECO:0000256" key="1">
    <source>
        <dbReference type="ARBA" id="ARBA00004651"/>
    </source>
</evidence>
<feature type="domain" description="Type II secretion system protein GspF" evidence="7">
    <location>
        <begin position="175"/>
        <end position="301"/>
    </location>
</feature>
<evidence type="ECO:0000313" key="8">
    <source>
        <dbReference type="EMBL" id="UWM56468.1"/>
    </source>
</evidence>
<evidence type="ECO:0000256" key="3">
    <source>
        <dbReference type="ARBA" id="ARBA00022692"/>
    </source>
</evidence>
<feature type="transmembrane region" description="Helical" evidence="6">
    <location>
        <begin position="319"/>
        <end position="339"/>
    </location>
</feature>
<keyword evidence="3 6" id="KW-0812">Transmembrane</keyword>
<dbReference type="InterPro" id="IPR018076">
    <property type="entry name" value="T2SS_GspF_dom"/>
</dbReference>
<dbReference type="GeneID" id="74942611"/>
<dbReference type="Proteomes" id="UP001057580">
    <property type="component" value="Chromosome"/>
</dbReference>
<feature type="domain" description="Type II secretion system protein GspF" evidence="7">
    <location>
        <begin position="473"/>
        <end position="596"/>
    </location>
</feature>
<dbReference type="Gene3D" id="1.20.81.30">
    <property type="entry name" value="Type II secretion system (T2SS), domain F"/>
    <property type="match status" value="1"/>
</dbReference>
<evidence type="ECO:0000256" key="4">
    <source>
        <dbReference type="ARBA" id="ARBA00022989"/>
    </source>
</evidence>
<gene>
    <name evidence="8" type="ORF">N0B31_09275</name>
</gene>
<evidence type="ECO:0000313" key="9">
    <source>
        <dbReference type="Proteomes" id="UP001057580"/>
    </source>
</evidence>
<feature type="transmembrane region" description="Helical" evidence="6">
    <location>
        <begin position="634"/>
        <end position="651"/>
    </location>
</feature>
<feature type="transmembrane region" description="Helical" evidence="6">
    <location>
        <begin position="286"/>
        <end position="307"/>
    </location>
</feature>
<evidence type="ECO:0000256" key="2">
    <source>
        <dbReference type="ARBA" id="ARBA00022475"/>
    </source>
</evidence>
<feature type="transmembrane region" description="Helical" evidence="6">
    <location>
        <begin position="576"/>
        <end position="597"/>
    </location>
</feature>